<dbReference type="Proteomes" id="UP000076078">
    <property type="component" value="Unassembled WGS sequence"/>
</dbReference>
<dbReference type="EMBL" id="LODT01000013">
    <property type="protein sequence ID" value="KYR00790.1"/>
    <property type="molecule type" value="Genomic_DNA"/>
</dbReference>
<keyword evidence="2" id="KW-1185">Reference proteome</keyword>
<gene>
    <name evidence="1" type="ORF">DLAC_02840</name>
</gene>
<proteinExistence type="predicted"/>
<protein>
    <submittedName>
        <fullName evidence="1">Uncharacterized protein</fullName>
    </submittedName>
</protein>
<sequence>MSHGYISFSGSSYNVNFDQNNLIDNPLTGYFTVSMCIPIDTIDACGIQNQPAIQCTYSIVTISTDGEKTEFSYDQILSQWPGETFIIIQNTKMFEINEFMLLRFRQ</sequence>
<organism evidence="1 2">
    <name type="scientific">Tieghemostelium lacteum</name>
    <name type="common">Slime mold</name>
    <name type="synonym">Dictyostelium lacteum</name>
    <dbReference type="NCBI Taxonomy" id="361077"/>
    <lineage>
        <taxon>Eukaryota</taxon>
        <taxon>Amoebozoa</taxon>
        <taxon>Evosea</taxon>
        <taxon>Eumycetozoa</taxon>
        <taxon>Dictyostelia</taxon>
        <taxon>Dictyosteliales</taxon>
        <taxon>Raperosteliaceae</taxon>
        <taxon>Tieghemostelium</taxon>
    </lineage>
</organism>
<dbReference type="AlphaFoldDB" id="A0A152A3J9"/>
<evidence type="ECO:0000313" key="1">
    <source>
        <dbReference type="EMBL" id="KYR00790.1"/>
    </source>
</evidence>
<accession>A0A152A3J9</accession>
<dbReference type="InParanoid" id="A0A152A3J9"/>
<name>A0A152A3J9_TIELA</name>
<evidence type="ECO:0000313" key="2">
    <source>
        <dbReference type="Proteomes" id="UP000076078"/>
    </source>
</evidence>
<reference evidence="1 2" key="1">
    <citation type="submission" date="2015-12" db="EMBL/GenBank/DDBJ databases">
        <title>Dictyostelia acquired genes for synthesis and detection of signals that induce cell-type specialization by lateral gene transfer from prokaryotes.</title>
        <authorList>
            <person name="Gloeckner G."/>
            <person name="Schaap P."/>
        </authorList>
    </citation>
    <scope>NUCLEOTIDE SEQUENCE [LARGE SCALE GENOMIC DNA]</scope>
    <source>
        <strain evidence="1 2">TK</strain>
    </source>
</reference>
<comment type="caution">
    <text evidence="1">The sequence shown here is derived from an EMBL/GenBank/DDBJ whole genome shotgun (WGS) entry which is preliminary data.</text>
</comment>